<feature type="domain" description="Gamma tubulin complex component protein N-terminal" evidence="8">
    <location>
        <begin position="173"/>
        <end position="437"/>
    </location>
</feature>
<sequence>MDDIDIDQDNDAFAVPALWRSSRFALPDLESASTLFPEPELDINRIKVDNPYAPSKDPQYDLRLPDLDSFQYGPLEDLDSVQESTLSSLPTSQPEETETLEEDIWKIATDLGPTHRDIKFHTWEFFEKPGFKEPGHGYLAEAGPEAFDEAVAQAKDTTRPVPSGQIVRTDVVLKSLFNLGLGRSSALFKYDRDGNTFLQAIRDARVSGLSLQSAQSLMHHFVEGGSTFRYLRDFAEKTFKSSQAFPSQVALAKAVGTIISVMEDHLGDQRACILSVLQLQQLLQRPHRILAIVRHLIESVKFSRSNEEMISVLYWRVQEMEQEDPFLRSIFQEILKSVSEPWLEFAAEWAGLRHALNTEFTPESVKDTFVQIEEPAEDGPDVFEHTYRSEHMPAFVSDEDGRMVFETGKSLRFLEQHHPQHPLCKPRSVGVEPPSLEWKFGWEDLENISAKAMKYERDLADAIKQFGSTRPDSGLGRRDERSVEPLVPQSPGYERELQETMELFDQAPPTEEVHGSTNLHRLVLTCISSTSTADNMHTFAPPLSLTPSLSLTPLFLAQARLVNATTLRLFFQSHHLRLHISLQREYQLLGDGVFMSRLTSALFSPELETAERRRGTVRTGAPMGLKLGTRSTKWPPAGSELRLALMGVLSESYQSSQLYRRWLQQQSMGKSSRSNNARESPDLPGDLSFSIRKLSQEDIEKVMDPHSLYALDFLRLVYAPPPPLHLVLTPPILEKYDQCFRLLLRLARMLFVVTHQLPRTPTSSSSTTASLFRLEAHHFVTAIAAYFFDDGVAAAWTRFEADLDGIERRVVDSSSSTTIGLEGLESLRAAHNSTLDAMLFALLLRRRQRPVKALLEDIFDAVLKFAAIVGDGGGEAGEITAAAATAAKVSGEIAALHATFRAKLAVFVSVCRGLVGKRAAPSSTASASSSSTSTAAGSSASVSSRGARQKVLLTAKGGGEPAVGGIERLLLRLELSGYYEGVFGGGRQGGR</sequence>
<reference evidence="10 11" key="1">
    <citation type="submission" date="2024-04" db="EMBL/GenBank/DDBJ databases">
        <title>Phyllosticta paracitricarpa is synonymous to the EU quarantine fungus P. citricarpa based on phylogenomic analyses.</title>
        <authorList>
            <consortium name="Lawrence Berkeley National Laboratory"/>
            <person name="Van Ingen-Buijs V.A."/>
            <person name="Van Westerhoven A.C."/>
            <person name="Haridas S."/>
            <person name="Skiadas P."/>
            <person name="Martin F."/>
            <person name="Groenewald J.Z."/>
            <person name="Crous P.W."/>
            <person name="Seidl M.F."/>
        </authorList>
    </citation>
    <scope>NUCLEOTIDE SEQUENCE [LARGE SCALE GENOMIC DNA]</scope>
    <source>
        <strain evidence="10 11">CBS 123374</strain>
    </source>
</reference>
<feature type="region of interest" description="Disordered" evidence="6">
    <location>
        <begin position="466"/>
        <end position="488"/>
    </location>
</feature>
<keyword evidence="11" id="KW-1185">Reference proteome</keyword>
<feature type="region of interest" description="Disordered" evidence="6">
    <location>
        <begin position="921"/>
        <end position="941"/>
    </location>
</feature>
<dbReference type="PANTHER" id="PTHR19302">
    <property type="entry name" value="GAMMA TUBULIN COMPLEX PROTEIN"/>
    <property type="match status" value="1"/>
</dbReference>
<evidence type="ECO:0000259" key="9">
    <source>
        <dbReference type="Pfam" id="PF19340"/>
    </source>
</evidence>
<dbReference type="Gene3D" id="1.20.120.1900">
    <property type="entry name" value="Gamma-tubulin complex, C-terminal domain"/>
    <property type="match status" value="1"/>
</dbReference>
<evidence type="ECO:0000256" key="6">
    <source>
        <dbReference type="SAM" id="MobiDB-lite"/>
    </source>
</evidence>
<dbReference type="InterPro" id="IPR041470">
    <property type="entry name" value="GCP_N"/>
</dbReference>
<dbReference type="InterPro" id="IPR045818">
    <property type="entry name" value="GCP6_N"/>
</dbReference>
<comment type="similarity">
    <text evidence="1 5">Belongs to the TUBGCP family.</text>
</comment>
<evidence type="ECO:0000259" key="7">
    <source>
        <dbReference type="Pfam" id="PF04130"/>
    </source>
</evidence>
<feature type="domain" description="Gamma-tubulin complex component 6 N-terminal" evidence="9">
    <location>
        <begin position="86"/>
        <end position="154"/>
    </location>
</feature>
<name>A0ABR1Y929_9PEZI</name>
<keyword evidence="2 5" id="KW-0963">Cytoplasm</keyword>
<keyword evidence="3 5" id="KW-0493">Microtubule</keyword>
<evidence type="ECO:0000256" key="4">
    <source>
        <dbReference type="ARBA" id="ARBA00023212"/>
    </source>
</evidence>
<dbReference type="Pfam" id="PF19340">
    <property type="entry name" value="GCP6_N"/>
    <property type="match status" value="1"/>
</dbReference>
<evidence type="ECO:0000313" key="10">
    <source>
        <dbReference type="EMBL" id="KAK8223158.1"/>
    </source>
</evidence>
<dbReference type="Proteomes" id="UP001492380">
    <property type="component" value="Unassembled WGS sequence"/>
</dbReference>
<evidence type="ECO:0000256" key="2">
    <source>
        <dbReference type="ARBA" id="ARBA00022490"/>
    </source>
</evidence>
<accession>A0ABR1Y929</accession>
<evidence type="ECO:0000259" key="8">
    <source>
        <dbReference type="Pfam" id="PF17681"/>
    </source>
</evidence>
<gene>
    <name evidence="10" type="ORF">HDK90DRAFT_444470</name>
</gene>
<comment type="caution">
    <text evidence="10">The sequence shown here is derived from an EMBL/GenBank/DDBJ whole genome shotgun (WGS) entry which is preliminary data.</text>
</comment>
<organism evidence="10 11">
    <name type="scientific">Phyllosticta capitalensis</name>
    <dbReference type="NCBI Taxonomy" id="121624"/>
    <lineage>
        <taxon>Eukaryota</taxon>
        <taxon>Fungi</taxon>
        <taxon>Dikarya</taxon>
        <taxon>Ascomycota</taxon>
        <taxon>Pezizomycotina</taxon>
        <taxon>Dothideomycetes</taxon>
        <taxon>Dothideomycetes incertae sedis</taxon>
        <taxon>Botryosphaeriales</taxon>
        <taxon>Phyllostictaceae</taxon>
        <taxon>Phyllosticta</taxon>
    </lineage>
</organism>
<keyword evidence="4 5" id="KW-0206">Cytoskeleton</keyword>
<evidence type="ECO:0000313" key="11">
    <source>
        <dbReference type="Proteomes" id="UP001492380"/>
    </source>
</evidence>
<dbReference type="Pfam" id="PF17681">
    <property type="entry name" value="GCP_N_terminal"/>
    <property type="match status" value="1"/>
</dbReference>
<evidence type="ECO:0000256" key="1">
    <source>
        <dbReference type="ARBA" id="ARBA00010337"/>
    </source>
</evidence>
<evidence type="ECO:0000256" key="5">
    <source>
        <dbReference type="RuleBase" id="RU363050"/>
    </source>
</evidence>
<dbReference type="EMBL" id="JBBWRZ010000014">
    <property type="protein sequence ID" value="KAK8223158.1"/>
    <property type="molecule type" value="Genomic_DNA"/>
</dbReference>
<feature type="domain" description="Gamma tubulin complex component C-terminal" evidence="7">
    <location>
        <begin position="576"/>
        <end position="979"/>
    </location>
</feature>
<protein>
    <recommendedName>
        <fullName evidence="5">Spindle pole body component</fullName>
    </recommendedName>
</protein>
<dbReference type="InterPro" id="IPR040457">
    <property type="entry name" value="GCP_C"/>
</dbReference>
<evidence type="ECO:0000256" key="3">
    <source>
        <dbReference type="ARBA" id="ARBA00022701"/>
    </source>
</evidence>
<dbReference type="Pfam" id="PF04130">
    <property type="entry name" value="GCP_C_terminal"/>
    <property type="match status" value="1"/>
</dbReference>
<dbReference type="PANTHER" id="PTHR19302:SF70">
    <property type="entry name" value="GAMMA-TUBULIN COMPLEX COMPONENT 6"/>
    <property type="match status" value="1"/>
</dbReference>
<proteinExistence type="inferred from homology"/>
<comment type="subcellular location">
    <subcellularLocation>
        <location evidence="5">Cytoplasm</location>
        <location evidence="5">Cytoskeleton</location>
        <location evidence="5">Microtubule organizing center</location>
    </subcellularLocation>
</comment>
<dbReference type="InterPro" id="IPR007259">
    <property type="entry name" value="GCP"/>
</dbReference>
<dbReference type="InterPro" id="IPR042241">
    <property type="entry name" value="GCP_C_sf"/>
</dbReference>